<dbReference type="STRING" id="1344416.A0A139A6X8"/>
<dbReference type="InterPro" id="IPR036770">
    <property type="entry name" value="Ankyrin_rpt-contain_sf"/>
</dbReference>
<keyword evidence="6" id="KW-1185">Reference proteome</keyword>
<organism evidence="5 6">
    <name type="scientific">Gonapodya prolifera (strain JEL478)</name>
    <name type="common">Monoblepharis prolifera</name>
    <dbReference type="NCBI Taxonomy" id="1344416"/>
    <lineage>
        <taxon>Eukaryota</taxon>
        <taxon>Fungi</taxon>
        <taxon>Fungi incertae sedis</taxon>
        <taxon>Chytridiomycota</taxon>
        <taxon>Chytridiomycota incertae sedis</taxon>
        <taxon>Monoblepharidomycetes</taxon>
        <taxon>Monoblepharidales</taxon>
        <taxon>Gonapodyaceae</taxon>
        <taxon>Gonapodya</taxon>
    </lineage>
</organism>
<feature type="repeat" description="ANK" evidence="3">
    <location>
        <begin position="280"/>
        <end position="312"/>
    </location>
</feature>
<dbReference type="InterPro" id="IPR002110">
    <property type="entry name" value="Ankyrin_rpt"/>
</dbReference>
<dbReference type="Gene3D" id="1.25.40.20">
    <property type="entry name" value="Ankyrin repeat-containing domain"/>
    <property type="match status" value="2"/>
</dbReference>
<evidence type="ECO:0000313" key="5">
    <source>
        <dbReference type="EMBL" id="KXS12576.1"/>
    </source>
</evidence>
<accession>A0A139A6X8</accession>
<dbReference type="EMBL" id="KQ965786">
    <property type="protein sequence ID" value="KXS12576.1"/>
    <property type="molecule type" value="Genomic_DNA"/>
</dbReference>
<feature type="repeat" description="ANK" evidence="3">
    <location>
        <begin position="310"/>
        <end position="342"/>
    </location>
</feature>
<feature type="compositionally biased region" description="Basic and acidic residues" evidence="4">
    <location>
        <begin position="39"/>
        <end position="58"/>
    </location>
</feature>
<sequence>MADRKRSAAASLDEEEHAESGLQPPRSKRPCISPGDSGRNVDDSADSRDDSTTERRDGSAAMNPPSSSSLDGRLGGQKPSVTNDHVIQQSSGASTAGQEGLRNIGGSEDTGDPQPVTPNLSAKVWDVLSHPAVQRNFGSSAEAVIWRLLRLHGVVDRKGIVQSQLLAYMEQSAKMARRAYSQHAARSIPDAWRFPLLSLPPEIINRIGLFCSDYRLALPTRALSKYLNPLFERPSDIAVRALRHYRTPEIALVEECSHGNVAVLEVLSRYANVNATVGMFKAQPLTKAAEHGRLDAVRFLLEKGADLRYSNNQALRQAVMHGHKDVVTLLLDNGADADTALDVTVSALVSGLYSMVDGPGPGAALDLVHYLIDRGAFVTPGALFSGAQRGSPELMNLLVDSVAGAELVVDDYDRALYQAAMGGNGRVVRFFAERGADVNFLNGGSLIMGAEAGNLEVVEALMDHGADVTVQGYKAVFDASRCGHRHILKLMENRGVDVENILAVGWPGNESMDEDF</sequence>
<evidence type="ECO:0000256" key="2">
    <source>
        <dbReference type="ARBA" id="ARBA00023043"/>
    </source>
</evidence>
<feature type="repeat" description="ANK" evidence="3">
    <location>
        <begin position="411"/>
        <end position="443"/>
    </location>
</feature>
<feature type="compositionally biased region" description="Polar residues" evidence="4">
    <location>
        <begin position="79"/>
        <end position="97"/>
    </location>
</feature>
<evidence type="ECO:0000256" key="1">
    <source>
        <dbReference type="ARBA" id="ARBA00022737"/>
    </source>
</evidence>
<evidence type="ECO:0000256" key="4">
    <source>
        <dbReference type="SAM" id="MobiDB-lite"/>
    </source>
</evidence>
<dbReference type="PROSITE" id="PS50088">
    <property type="entry name" value="ANK_REPEAT"/>
    <property type="match status" value="3"/>
</dbReference>
<dbReference type="OrthoDB" id="76098at2759"/>
<dbReference type="PANTHER" id="PTHR24198">
    <property type="entry name" value="ANKYRIN REPEAT AND PROTEIN KINASE DOMAIN-CONTAINING PROTEIN"/>
    <property type="match status" value="1"/>
</dbReference>
<gene>
    <name evidence="5" type="ORF">M427DRAFT_392269</name>
</gene>
<dbReference type="AlphaFoldDB" id="A0A139A6X8"/>
<reference evidence="5 6" key="1">
    <citation type="journal article" date="2015" name="Genome Biol. Evol.">
        <title>Phylogenomic analyses indicate that early fungi evolved digesting cell walls of algal ancestors of land plants.</title>
        <authorList>
            <person name="Chang Y."/>
            <person name="Wang S."/>
            <person name="Sekimoto S."/>
            <person name="Aerts A.L."/>
            <person name="Choi C."/>
            <person name="Clum A."/>
            <person name="LaButti K.M."/>
            <person name="Lindquist E.A."/>
            <person name="Yee Ngan C."/>
            <person name="Ohm R.A."/>
            <person name="Salamov A.A."/>
            <person name="Grigoriev I.V."/>
            <person name="Spatafora J.W."/>
            <person name="Berbee M.L."/>
        </authorList>
    </citation>
    <scope>NUCLEOTIDE SEQUENCE [LARGE SCALE GENOMIC DNA]</scope>
    <source>
        <strain evidence="5 6">JEL478</strain>
    </source>
</reference>
<dbReference type="SUPFAM" id="SSF48403">
    <property type="entry name" value="Ankyrin repeat"/>
    <property type="match status" value="1"/>
</dbReference>
<dbReference type="Proteomes" id="UP000070544">
    <property type="component" value="Unassembled WGS sequence"/>
</dbReference>
<protein>
    <submittedName>
        <fullName evidence="5">Ankyrin</fullName>
    </submittedName>
</protein>
<keyword evidence="2 3" id="KW-0040">ANK repeat</keyword>
<dbReference type="Pfam" id="PF12796">
    <property type="entry name" value="Ank_2"/>
    <property type="match status" value="2"/>
</dbReference>
<dbReference type="PANTHER" id="PTHR24198:SF165">
    <property type="entry name" value="ANKYRIN REPEAT-CONTAINING PROTEIN-RELATED"/>
    <property type="match status" value="1"/>
</dbReference>
<keyword evidence="1" id="KW-0677">Repeat</keyword>
<evidence type="ECO:0000313" key="6">
    <source>
        <dbReference type="Proteomes" id="UP000070544"/>
    </source>
</evidence>
<evidence type="ECO:0000256" key="3">
    <source>
        <dbReference type="PROSITE-ProRule" id="PRU00023"/>
    </source>
</evidence>
<proteinExistence type="predicted"/>
<dbReference type="SMART" id="SM00248">
    <property type="entry name" value="ANK"/>
    <property type="match status" value="6"/>
</dbReference>
<name>A0A139A6X8_GONPJ</name>
<dbReference type="PROSITE" id="PS50297">
    <property type="entry name" value="ANK_REP_REGION"/>
    <property type="match status" value="2"/>
</dbReference>
<feature type="region of interest" description="Disordered" evidence="4">
    <location>
        <begin position="1"/>
        <end position="118"/>
    </location>
</feature>